<evidence type="ECO:0000256" key="3">
    <source>
        <dbReference type="ARBA" id="ARBA00022679"/>
    </source>
</evidence>
<proteinExistence type="predicted"/>
<organism evidence="6 7">
    <name type="scientific">Bacteroides nordii</name>
    <dbReference type="NCBI Taxonomy" id="291645"/>
    <lineage>
        <taxon>Bacteria</taxon>
        <taxon>Pseudomonadati</taxon>
        <taxon>Bacteroidota</taxon>
        <taxon>Bacteroidia</taxon>
        <taxon>Bacteroidales</taxon>
        <taxon>Bacteroidaceae</taxon>
        <taxon>Bacteroides</taxon>
    </lineage>
</organism>
<keyword evidence="5" id="KW-0012">Acyltransferase</keyword>
<dbReference type="EMBL" id="QSGO01000003">
    <property type="protein sequence ID" value="RHB37158.1"/>
    <property type="molecule type" value="Genomic_DNA"/>
</dbReference>
<dbReference type="Pfam" id="PF13444">
    <property type="entry name" value="Acetyltransf_5"/>
    <property type="match status" value="1"/>
</dbReference>
<dbReference type="SUPFAM" id="SSF55729">
    <property type="entry name" value="Acyl-CoA N-acyltransferases (Nat)"/>
    <property type="match status" value="1"/>
</dbReference>
<sequence>MEEIIEPISKELLKAELTEDKRLRMTNKSNNHIYITTSQDSPNVMKEIGRLREIAFRAAGGGTGFSMDIDEYDTMENPYKQLIVWNPEAEEILGGYRYLLGTDVRFDEKGAPILATSHMFNFSEQFVKEYLPTTIELGRSFVTLEYQSTRAGSKGLFALDNLWDGLGALTVVMPNVKYFFGKVTMYPSYHRQGRDMILYFLKKHFGDKDGLITPLNPLKMETEEKDLATIFYEKSFKDDYRILNSEIRKLGYNIPPLVNAYMSLSPTMRMFGTAINYEFGDVEETGILIAVDEILEDKRMRHIQSFIESHPEDCKLTSGVNKVFTPQEDCCR</sequence>
<evidence type="ECO:0000256" key="5">
    <source>
        <dbReference type="ARBA" id="ARBA00023315"/>
    </source>
</evidence>
<dbReference type="Proteomes" id="UP000284379">
    <property type="component" value="Unassembled WGS sequence"/>
</dbReference>
<evidence type="ECO:0000313" key="7">
    <source>
        <dbReference type="Proteomes" id="UP000284379"/>
    </source>
</evidence>
<dbReference type="PANTHER" id="PTHR37323">
    <property type="entry name" value="GCN5-RELATED N-ACETYLTRANSFERASE"/>
    <property type="match status" value="1"/>
</dbReference>
<dbReference type="RefSeq" id="WP_002558812.1">
    <property type="nucleotide sequence ID" value="NZ_CABJFV010000003.1"/>
</dbReference>
<accession>A0A413VUF9</accession>
<dbReference type="GO" id="GO:0006629">
    <property type="term" value="P:lipid metabolic process"/>
    <property type="evidence" value="ECO:0007669"/>
    <property type="project" value="UniProtKB-KW"/>
</dbReference>
<evidence type="ECO:0000256" key="1">
    <source>
        <dbReference type="ARBA" id="ARBA00005189"/>
    </source>
</evidence>
<comment type="pathway">
    <text evidence="1">Lipid metabolism.</text>
</comment>
<evidence type="ECO:0000256" key="4">
    <source>
        <dbReference type="ARBA" id="ARBA00023098"/>
    </source>
</evidence>
<comment type="caution">
    <text evidence="6">The sequence shown here is derived from an EMBL/GenBank/DDBJ whole genome shotgun (WGS) entry which is preliminary data.</text>
</comment>
<dbReference type="AlphaFoldDB" id="A0A413VUF9"/>
<evidence type="ECO:0000313" key="6">
    <source>
        <dbReference type="EMBL" id="RHB37158.1"/>
    </source>
</evidence>
<name>A0A413VUF9_9BACE</name>
<keyword evidence="4" id="KW-0443">Lipid metabolism</keyword>
<keyword evidence="3 6" id="KW-0808">Transferase</keyword>
<gene>
    <name evidence="6" type="ORF">DW888_06345</name>
</gene>
<evidence type="ECO:0000256" key="2">
    <source>
        <dbReference type="ARBA" id="ARBA00022516"/>
    </source>
</evidence>
<keyword evidence="2" id="KW-0444">Lipid biosynthesis</keyword>
<dbReference type="PANTHER" id="PTHR37323:SF1">
    <property type="entry name" value="L-ORNITHINE N(ALPHA)-ACYLTRANSFERASE"/>
    <property type="match status" value="1"/>
</dbReference>
<reference evidence="6 7" key="1">
    <citation type="submission" date="2018-08" db="EMBL/GenBank/DDBJ databases">
        <title>A genome reference for cultivated species of the human gut microbiota.</title>
        <authorList>
            <person name="Zou Y."/>
            <person name="Xue W."/>
            <person name="Luo G."/>
        </authorList>
    </citation>
    <scope>NUCLEOTIDE SEQUENCE [LARGE SCALE GENOMIC DNA]</scope>
    <source>
        <strain evidence="6 7">AM40-30BH</strain>
    </source>
</reference>
<dbReference type="InterPro" id="IPR016181">
    <property type="entry name" value="Acyl_CoA_acyltransferase"/>
</dbReference>
<dbReference type="InterPro" id="IPR052351">
    <property type="entry name" value="Ornithine_N-alpha-AT"/>
</dbReference>
<dbReference type="GO" id="GO:0016746">
    <property type="term" value="F:acyltransferase activity"/>
    <property type="evidence" value="ECO:0007669"/>
    <property type="project" value="UniProtKB-KW"/>
</dbReference>
<protein>
    <submittedName>
        <fullName evidence="6">GNAT family N-acetyltransferase</fullName>
    </submittedName>
</protein>